<name>A0A7D5EFA4_9EURY</name>
<organism evidence="2 3">
    <name type="scientific">Methanolobus zinderi</name>
    <dbReference type="NCBI Taxonomy" id="536044"/>
    <lineage>
        <taxon>Archaea</taxon>
        <taxon>Methanobacteriati</taxon>
        <taxon>Methanobacteriota</taxon>
        <taxon>Stenosarchaea group</taxon>
        <taxon>Methanomicrobia</taxon>
        <taxon>Methanosarcinales</taxon>
        <taxon>Methanosarcinaceae</taxon>
        <taxon>Methanolobus</taxon>
    </lineage>
</organism>
<dbReference type="GeneID" id="55822048"/>
<dbReference type="RefSeq" id="WP_176965632.1">
    <property type="nucleotide sequence ID" value="NZ_CP058215.1"/>
</dbReference>
<feature type="compositionally biased region" description="Polar residues" evidence="1">
    <location>
        <begin position="48"/>
        <end position="60"/>
    </location>
</feature>
<dbReference type="KEGG" id="mzi:HWN40_10195"/>
<dbReference type="PROSITE" id="PS51257">
    <property type="entry name" value="PROKAR_LIPOPROTEIN"/>
    <property type="match status" value="1"/>
</dbReference>
<proteinExistence type="predicted"/>
<feature type="region of interest" description="Disordered" evidence="1">
    <location>
        <begin position="47"/>
        <end position="67"/>
    </location>
</feature>
<evidence type="ECO:0000256" key="1">
    <source>
        <dbReference type="SAM" id="MobiDB-lite"/>
    </source>
</evidence>
<evidence type="ECO:0000313" key="2">
    <source>
        <dbReference type="EMBL" id="QLC50576.1"/>
    </source>
</evidence>
<dbReference type="EMBL" id="CP058215">
    <property type="protein sequence ID" value="QLC50576.1"/>
    <property type="molecule type" value="Genomic_DNA"/>
</dbReference>
<dbReference type="AlphaFoldDB" id="A0A7D5EFA4"/>
<keyword evidence="3" id="KW-1185">Reference proteome</keyword>
<gene>
    <name evidence="2" type="ORF">HWN40_10195</name>
</gene>
<evidence type="ECO:0000313" key="3">
    <source>
        <dbReference type="Proteomes" id="UP000509594"/>
    </source>
</evidence>
<accession>A0A7D5EFA4</accession>
<protein>
    <submittedName>
        <fullName evidence="2">Uncharacterized protein</fullName>
    </submittedName>
</protein>
<sequence>MQKALLIFALLVGMFLTIGCTDLEGEDEMEDDEEMDVEDEDLGIEESFATQGPDASQLSKVTVDEFT</sequence>
<reference evidence="2 3" key="1">
    <citation type="submission" date="2020-06" db="EMBL/GenBank/DDBJ databases">
        <title>Methanolobus halotolerans sp. nov., isolated from a saline lake Tus in Siberia.</title>
        <authorList>
            <person name="Shen Y."/>
            <person name="Chen S.-C."/>
            <person name="Lai M.-C."/>
            <person name="Huang H.-H."/>
            <person name="Chiu H.-H."/>
            <person name="Tang S.-L."/>
            <person name="Rogozin D.Y."/>
            <person name="Degermendzhy A.G."/>
        </authorList>
    </citation>
    <scope>NUCLEOTIDE SEQUENCE [LARGE SCALE GENOMIC DNA]</scope>
    <source>
        <strain evidence="2 3">DSM 21339</strain>
    </source>
</reference>
<dbReference type="Proteomes" id="UP000509594">
    <property type="component" value="Chromosome"/>
</dbReference>